<gene>
    <name evidence="2" type="ORF">RRG08_021756</name>
</gene>
<dbReference type="Gene3D" id="1.10.340.70">
    <property type="match status" value="1"/>
</dbReference>
<keyword evidence="3" id="KW-1185">Reference proteome</keyword>
<evidence type="ECO:0000313" key="3">
    <source>
        <dbReference type="Proteomes" id="UP001283361"/>
    </source>
</evidence>
<evidence type="ECO:0000313" key="2">
    <source>
        <dbReference type="EMBL" id="KAK3777645.1"/>
    </source>
</evidence>
<dbReference type="InterPro" id="IPR041588">
    <property type="entry name" value="Integrase_H2C2"/>
</dbReference>
<feature type="domain" description="Integrase zinc-binding" evidence="1">
    <location>
        <begin position="2"/>
        <end position="46"/>
    </location>
</feature>
<evidence type="ECO:0000259" key="1">
    <source>
        <dbReference type="Pfam" id="PF17921"/>
    </source>
</evidence>
<protein>
    <recommendedName>
        <fullName evidence="1">Integrase zinc-binding domain-containing protein</fullName>
    </recommendedName>
</protein>
<dbReference type="Proteomes" id="UP001283361">
    <property type="component" value="Unassembled WGS sequence"/>
</dbReference>
<name>A0AAE1DPM4_9GAST</name>
<accession>A0AAE1DPM4</accession>
<organism evidence="2 3">
    <name type="scientific">Elysia crispata</name>
    <name type="common">lettuce slug</name>
    <dbReference type="NCBI Taxonomy" id="231223"/>
    <lineage>
        <taxon>Eukaryota</taxon>
        <taxon>Metazoa</taxon>
        <taxon>Spiralia</taxon>
        <taxon>Lophotrochozoa</taxon>
        <taxon>Mollusca</taxon>
        <taxon>Gastropoda</taxon>
        <taxon>Heterobranchia</taxon>
        <taxon>Euthyneura</taxon>
        <taxon>Panpulmonata</taxon>
        <taxon>Sacoglossa</taxon>
        <taxon>Placobranchoidea</taxon>
        <taxon>Plakobranchidae</taxon>
        <taxon>Elysia</taxon>
    </lineage>
</organism>
<proteinExistence type="predicted"/>
<dbReference type="Pfam" id="PF17921">
    <property type="entry name" value="Integrase_H2C2"/>
    <property type="match status" value="1"/>
</dbReference>
<dbReference type="AlphaFoldDB" id="A0AAE1DPM4"/>
<reference evidence="2" key="1">
    <citation type="journal article" date="2023" name="G3 (Bethesda)">
        <title>A reference genome for the long-term kleptoplast-retaining sea slug Elysia crispata morphotype clarki.</title>
        <authorList>
            <person name="Eastman K.E."/>
            <person name="Pendleton A.L."/>
            <person name="Shaikh M.A."/>
            <person name="Suttiyut T."/>
            <person name="Ogas R."/>
            <person name="Tomko P."/>
            <person name="Gavelis G."/>
            <person name="Widhalm J.R."/>
            <person name="Wisecaver J.H."/>
        </authorList>
    </citation>
    <scope>NUCLEOTIDE SEQUENCE</scope>
    <source>
        <strain evidence="2">ECLA1</strain>
    </source>
</reference>
<sequence>MELSHEARGHQGPEMTLNQLQGIWPGMSANVYEHCRRCQRCQVAKAPSSTVQHPPIHLVAHAPLEMVAMDFTRF</sequence>
<dbReference type="EMBL" id="JAWDGP010003066">
    <property type="protein sequence ID" value="KAK3777645.1"/>
    <property type="molecule type" value="Genomic_DNA"/>
</dbReference>
<comment type="caution">
    <text evidence="2">The sequence shown here is derived from an EMBL/GenBank/DDBJ whole genome shotgun (WGS) entry which is preliminary data.</text>
</comment>